<evidence type="ECO:0000313" key="4">
    <source>
        <dbReference type="Proteomes" id="UP000481360"/>
    </source>
</evidence>
<evidence type="ECO:0000259" key="2">
    <source>
        <dbReference type="Pfam" id="PF13649"/>
    </source>
</evidence>
<dbReference type="PANTHER" id="PTHR43861">
    <property type="entry name" value="TRANS-ACONITATE 2-METHYLTRANSFERASE-RELATED"/>
    <property type="match status" value="1"/>
</dbReference>
<name>A0A7C9RNA9_9PSEU</name>
<evidence type="ECO:0000256" key="1">
    <source>
        <dbReference type="ARBA" id="ARBA00022679"/>
    </source>
</evidence>
<keyword evidence="4" id="KW-1185">Reference proteome</keyword>
<dbReference type="GO" id="GO:0008757">
    <property type="term" value="F:S-adenosylmethionine-dependent methyltransferase activity"/>
    <property type="evidence" value="ECO:0007669"/>
    <property type="project" value="InterPro"/>
</dbReference>
<dbReference type="SUPFAM" id="SSF53335">
    <property type="entry name" value="S-adenosyl-L-methionine-dependent methyltransferases"/>
    <property type="match status" value="1"/>
</dbReference>
<comment type="caution">
    <text evidence="3">The sequence shown here is derived from an EMBL/GenBank/DDBJ whole genome shotgun (WGS) entry which is preliminary data.</text>
</comment>
<dbReference type="RefSeq" id="WP_166044684.1">
    <property type="nucleotide sequence ID" value="NZ_JAAMPJ010000001.1"/>
</dbReference>
<dbReference type="EMBL" id="JAAMPJ010000001">
    <property type="protein sequence ID" value="NGY58704.1"/>
    <property type="molecule type" value="Genomic_DNA"/>
</dbReference>
<keyword evidence="1 3" id="KW-0808">Transferase</keyword>
<dbReference type="CDD" id="cd02440">
    <property type="entry name" value="AdoMet_MTases"/>
    <property type="match status" value="1"/>
</dbReference>
<protein>
    <submittedName>
        <fullName evidence="3">Methyltransferase domain-containing protein</fullName>
    </submittedName>
</protein>
<reference evidence="3 4" key="1">
    <citation type="submission" date="2020-03" db="EMBL/GenBank/DDBJ databases">
        <title>Isolation and identification of active actinomycetes.</title>
        <authorList>
            <person name="Sun X."/>
        </authorList>
    </citation>
    <scope>NUCLEOTIDE SEQUENCE [LARGE SCALE GENOMIC DNA]</scope>
    <source>
        <strain evidence="3 4">NEAU-D13</strain>
    </source>
</reference>
<dbReference type="GO" id="GO:0032259">
    <property type="term" value="P:methylation"/>
    <property type="evidence" value="ECO:0007669"/>
    <property type="project" value="UniProtKB-KW"/>
</dbReference>
<sequence length="256" mass="27784">MANALGVPSPDKAAYMDNVAAVAVDYKQQLLDLLQLEPGLKVLDLGCGPGADLQAMADAVEVSGRVIGVDVDPTMVEAASERFRDHPQVEVLLGDGHALSFEEASFDRARMDRALQHVADPAAVLAELLRVLKPGGLLRIGEPDWDSLVVDGDLEMNRAFNRFVCSTMVRNATVGRQLARLARAAGFEVDEVRTASPVFHDFAQADKIFAFTRNTERAIRAGAIERADGERWLAELQAGDFLAAPLMFLMSARKPL</sequence>
<evidence type="ECO:0000313" key="3">
    <source>
        <dbReference type="EMBL" id="NGY58704.1"/>
    </source>
</evidence>
<gene>
    <name evidence="3" type="ORF">G7043_07140</name>
</gene>
<dbReference type="AlphaFoldDB" id="A0A7C9RNA9"/>
<keyword evidence="3" id="KW-0489">Methyltransferase</keyword>
<accession>A0A7C9RNA9</accession>
<dbReference type="Pfam" id="PF13649">
    <property type="entry name" value="Methyltransf_25"/>
    <property type="match status" value="1"/>
</dbReference>
<proteinExistence type="predicted"/>
<feature type="domain" description="Methyltransferase" evidence="2">
    <location>
        <begin position="42"/>
        <end position="136"/>
    </location>
</feature>
<dbReference type="Proteomes" id="UP000481360">
    <property type="component" value="Unassembled WGS sequence"/>
</dbReference>
<dbReference type="Gene3D" id="3.40.50.150">
    <property type="entry name" value="Vaccinia Virus protein VP39"/>
    <property type="match status" value="1"/>
</dbReference>
<dbReference type="InterPro" id="IPR029063">
    <property type="entry name" value="SAM-dependent_MTases_sf"/>
</dbReference>
<dbReference type="InterPro" id="IPR041698">
    <property type="entry name" value="Methyltransf_25"/>
</dbReference>
<organism evidence="3 4">
    <name type="scientific">Lentzea alba</name>
    <dbReference type="NCBI Taxonomy" id="2714351"/>
    <lineage>
        <taxon>Bacteria</taxon>
        <taxon>Bacillati</taxon>
        <taxon>Actinomycetota</taxon>
        <taxon>Actinomycetes</taxon>
        <taxon>Pseudonocardiales</taxon>
        <taxon>Pseudonocardiaceae</taxon>
        <taxon>Lentzea</taxon>
    </lineage>
</organism>